<keyword evidence="5" id="KW-1185">Reference proteome</keyword>
<feature type="region of interest" description="Disordered" evidence="2">
    <location>
        <begin position="35"/>
        <end position="95"/>
    </location>
</feature>
<sequence length="269" mass="30050">MNEAINNILNFAGHYWWLIFAAPVVIGMFRSALSGDRRGRRSGSRDRFERGSGSAEGLANNQGQNNQNTYGPASYPATPAWRQQSQAAESPREREATRLIADHRAVNARWLEYELDVGKLIDYPMMSDVREPLTVEFIRAKRLADGMKPESPQELDDDARLAEYRQAVRNFEVSFDVAEREAKRIKDQHFSAPEQQRLKTARKLLPMAVDAASTQAERQLAYSRARKELDGLIALPDEALAALEKRVQAEISGPKADPLPGGSAAEKGK</sequence>
<proteinExistence type="predicted"/>
<feature type="coiled-coil region" evidence="1">
    <location>
        <begin position="161"/>
        <end position="188"/>
    </location>
</feature>
<protein>
    <submittedName>
        <fullName evidence="4">Uncharacterized protein</fullName>
    </submittedName>
</protein>
<organism evidence="4 5">
    <name type="scientific">Psychromicrobium silvestre</name>
    <dbReference type="NCBI Taxonomy" id="1645614"/>
    <lineage>
        <taxon>Bacteria</taxon>
        <taxon>Bacillati</taxon>
        <taxon>Actinomycetota</taxon>
        <taxon>Actinomycetes</taxon>
        <taxon>Micrococcales</taxon>
        <taxon>Micrococcaceae</taxon>
        <taxon>Psychromicrobium</taxon>
    </lineage>
</organism>
<evidence type="ECO:0000256" key="3">
    <source>
        <dbReference type="SAM" id="Phobius"/>
    </source>
</evidence>
<gene>
    <name evidence="4" type="ORF">FHU41_000992</name>
</gene>
<keyword evidence="3" id="KW-0472">Membrane</keyword>
<dbReference type="Proteomes" id="UP000521748">
    <property type="component" value="Unassembled WGS sequence"/>
</dbReference>
<keyword evidence="3" id="KW-1133">Transmembrane helix</keyword>
<comment type="caution">
    <text evidence="4">The sequence shown here is derived from an EMBL/GenBank/DDBJ whole genome shotgun (WGS) entry which is preliminary data.</text>
</comment>
<accession>A0A7Y9LSG7</accession>
<evidence type="ECO:0000313" key="4">
    <source>
        <dbReference type="EMBL" id="NYE94771.1"/>
    </source>
</evidence>
<dbReference type="EMBL" id="JACBYQ010000001">
    <property type="protein sequence ID" value="NYE94771.1"/>
    <property type="molecule type" value="Genomic_DNA"/>
</dbReference>
<evidence type="ECO:0000256" key="2">
    <source>
        <dbReference type="SAM" id="MobiDB-lite"/>
    </source>
</evidence>
<dbReference type="AlphaFoldDB" id="A0A7Y9LSG7"/>
<evidence type="ECO:0000313" key="5">
    <source>
        <dbReference type="Proteomes" id="UP000521748"/>
    </source>
</evidence>
<evidence type="ECO:0000256" key="1">
    <source>
        <dbReference type="SAM" id="Coils"/>
    </source>
</evidence>
<reference evidence="4 5" key="1">
    <citation type="submission" date="2020-07" db="EMBL/GenBank/DDBJ databases">
        <title>Sequencing the genomes of 1000 actinobacteria strains.</title>
        <authorList>
            <person name="Klenk H.-P."/>
        </authorList>
    </citation>
    <scope>NUCLEOTIDE SEQUENCE [LARGE SCALE GENOMIC DNA]</scope>
    <source>
        <strain evidence="4 5">DSM 102047</strain>
    </source>
</reference>
<keyword evidence="1" id="KW-0175">Coiled coil</keyword>
<name>A0A7Y9LSG7_9MICC</name>
<dbReference type="RefSeq" id="WP_179388491.1">
    <property type="nucleotide sequence ID" value="NZ_JACBYQ010000001.1"/>
</dbReference>
<keyword evidence="3" id="KW-0812">Transmembrane</keyword>
<feature type="region of interest" description="Disordered" evidence="2">
    <location>
        <begin position="250"/>
        <end position="269"/>
    </location>
</feature>
<feature type="transmembrane region" description="Helical" evidence="3">
    <location>
        <begin position="15"/>
        <end position="33"/>
    </location>
</feature>